<dbReference type="Pfam" id="PF02625">
    <property type="entry name" value="XdhC_CoxI"/>
    <property type="match status" value="1"/>
</dbReference>
<dbReference type="Proteomes" id="UP000022447">
    <property type="component" value="Unassembled WGS sequence"/>
</dbReference>
<dbReference type="PANTHER" id="PTHR30388">
    <property type="entry name" value="ALDEHYDE OXIDOREDUCTASE MOLYBDENUM COFACTOR ASSEMBLY PROTEIN"/>
    <property type="match status" value="1"/>
</dbReference>
<proteinExistence type="predicted"/>
<protein>
    <submittedName>
        <fullName evidence="3">XdhC/CoxI family protein</fullName>
    </submittedName>
</protein>
<dbReference type="InterPro" id="IPR052698">
    <property type="entry name" value="MoCofactor_Util/Proc"/>
</dbReference>
<evidence type="ECO:0000313" key="3">
    <source>
        <dbReference type="EMBL" id="ETX14556.1"/>
    </source>
</evidence>
<keyword evidence="4" id="KW-1185">Reference proteome</keyword>
<dbReference type="Gene3D" id="3.40.50.720">
    <property type="entry name" value="NAD(P)-binding Rossmann-like Domain"/>
    <property type="match status" value="1"/>
</dbReference>
<organism evidence="3 4">
    <name type="scientific">Roseivivax halodurans JCM 10272</name>
    <dbReference type="NCBI Taxonomy" id="1449350"/>
    <lineage>
        <taxon>Bacteria</taxon>
        <taxon>Pseudomonadati</taxon>
        <taxon>Pseudomonadota</taxon>
        <taxon>Alphaproteobacteria</taxon>
        <taxon>Rhodobacterales</taxon>
        <taxon>Roseobacteraceae</taxon>
        <taxon>Roseivivax</taxon>
    </lineage>
</organism>
<dbReference type="eggNOG" id="COG1975">
    <property type="taxonomic scope" value="Bacteria"/>
</dbReference>
<reference evidence="3 4" key="1">
    <citation type="submission" date="2014-01" db="EMBL/GenBank/DDBJ databases">
        <title>Roseivivax halodurans JCM 10272 Genome Sequencing.</title>
        <authorList>
            <person name="Lai Q."/>
            <person name="Li G."/>
            <person name="Shao Z."/>
        </authorList>
    </citation>
    <scope>NUCLEOTIDE SEQUENCE [LARGE SCALE GENOMIC DNA]</scope>
    <source>
        <strain evidence="3 4">JCM 10272</strain>
    </source>
</reference>
<dbReference type="OrthoDB" id="9815497at2"/>
<dbReference type="PATRIC" id="fig|1449350.3.peg.2368"/>
<dbReference type="STRING" id="1449350.OCH239_03065"/>
<feature type="domain" description="XdhC Rossmann" evidence="2">
    <location>
        <begin position="179"/>
        <end position="320"/>
    </location>
</feature>
<name>X7EH71_9RHOB</name>
<dbReference type="AlphaFoldDB" id="X7EH71"/>
<accession>X7EH71</accession>
<dbReference type="InterPro" id="IPR027051">
    <property type="entry name" value="XdhC_Rossmann_dom"/>
</dbReference>
<gene>
    <name evidence="3" type="ORF">OCH239_03065</name>
</gene>
<evidence type="ECO:0000313" key="4">
    <source>
        <dbReference type="Proteomes" id="UP000022447"/>
    </source>
</evidence>
<evidence type="ECO:0000259" key="2">
    <source>
        <dbReference type="Pfam" id="PF13478"/>
    </source>
</evidence>
<evidence type="ECO:0000259" key="1">
    <source>
        <dbReference type="Pfam" id="PF02625"/>
    </source>
</evidence>
<dbReference type="Pfam" id="PF13478">
    <property type="entry name" value="XdhC_C"/>
    <property type="match status" value="1"/>
</dbReference>
<comment type="caution">
    <text evidence="3">The sequence shown here is derived from an EMBL/GenBank/DDBJ whole genome shotgun (WGS) entry which is preliminary data.</text>
</comment>
<dbReference type="RefSeq" id="WP_037262572.1">
    <property type="nucleotide sequence ID" value="NZ_JALZ01000010.1"/>
</dbReference>
<feature type="domain" description="XdhC- CoxI" evidence="1">
    <location>
        <begin position="20"/>
        <end position="87"/>
    </location>
</feature>
<dbReference type="PANTHER" id="PTHR30388:SF4">
    <property type="entry name" value="MOLYBDENUM COFACTOR INSERTION CHAPERONE PAOD"/>
    <property type="match status" value="1"/>
</dbReference>
<dbReference type="EMBL" id="JALZ01000010">
    <property type="protein sequence ID" value="ETX14556.1"/>
    <property type="molecule type" value="Genomic_DNA"/>
</dbReference>
<sequence length="329" mass="34874">MPTDPNLDRFDHIPETALAWHREGKGAALATVVETWGSAPRRVGSQLAISGDAEIEGSVSGGCVEGAVIVEALEALEEGAARELEFGVSDGDAFAVGLACGGTIRVLVEPVGKAMPEDMLADLVAARAAREPRAYVVDLETGARRLDADGHETRFRMDRSGFEEGSRTFVAIHNPPLRLVVVGAVHIAQALVPMARIAGYDPVIVDPRETFGSDARFPGERILNDWPDDAVAGIGLDGRTALVLLTHDPKLDDPALMRALRSDCLYIGALGSTRTHGKRVERLAEAGFSEDDIARIHAPIGLDLGAAGPAEIAVSIIAEMTQVLRKGAR</sequence>
<dbReference type="InterPro" id="IPR003777">
    <property type="entry name" value="XdhC_CoxI"/>
</dbReference>